<keyword evidence="1 2" id="KW-0238">DNA-binding</keyword>
<dbReference type="InterPro" id="IPR000424">
    <property type="entry name" value="Primosome_PriB/ssb"/>
</dbReference>
<dbReference type="Proteomes" id="UP000487268">
    <property type="component" value="Unassembled WGS sequence"/>
</dbReference>
<dbReference type="Gene3D" id="2.40.50.140">
    <property type="entry name" value="Nucleic acid-binding proteins"/>
    <property type="match status" value="1"/>
</dbReference>
<accession>A0A7K0C6M1</accession>
<gene>
    <name evidence="3" type="ORF">ACRB68_65530</name>
</gene>
<dbReference type="GO" id="GO:0003697">
    <property type="term" value="F:single-stranded DNA binding"/>
    <property type="evidence" value="ECO:0007669"/>
    <property type="project" value="InterPro"/>
</dbReference>
<evidence type="ECO:0000313" key="3">
    <source>
        <dbReference type="EMBL" id="MQY08444.1"/>
    </source>
</evidence>
<evidence type="ECO:0000256" key="1">
    <source>
        <dbReference type="ARBA" id="ARBA00023125"/>
    </source>
</evidence>
<protein>
    <submittedName>
        <fullName evidence="3">Single-stranded DNA-binding protein</fullName>
    </submittedName>
</protein>
<dbReference type="InterPro" id="IPR012340">
    <property type="entry name" value="NA-bd_OB-fold"/>
</dbReference>
<dbReference type="AlphaFoldDB" id="A0A7K0C6M1"/>
<sequence length="117" mass="12919">MTRSHVNTVVLVGRLAEDPARRPLAAGGEVVSWRLIVDRPGSGDGRHVVDALACCTFEPGVGGRTATWRKGDLIQVRGSLRRRFWGVDEVRRSRHEVEVYEAAQLFEEQAGSPRGPD</sequence>
<dbReference type="EMBL" id="WEGH01000005">
    <property type="protein sequence ID" value="MQY08444.1"/>
    <property type="molecule type" value="Genomic_DNA"/>
</dbReference>
<reference evidence="3 4" key="1">
    <citation type="submission" date="2019-10" db="EMBL/GenBank/DDBJ databases">
        <title>Actinomadura rubteroloni sp. nov. and Actinomadura macrotermitis sp. nov., isolated from the gut of fungus growing-termite Macrotermes natalensis.</title>
        <authorList>
            <person name="Benndorf R."/>
            <person name="Martin K."/>
            <person name="Kuefner M."/>
            <person name="De Beer W."/>
            <person name="Kaster A.-K."/>
            <person name="Vollmers J."/>
            <person name="Poulsen M."/>
            <person name="Beemelmanns C."/>
        </authorList>
    </citation>
    <scope>NUCLEOTIDE SEQUENCE [LARGE SCALE GENOMIC DNA]</scope>
    <source>
        <strain evidence="3 4">RB68</strain>
    </source>
</reference>
<dbReference type="Pfam" id="PF00436">
    <property type="entry name" value="SSB"/>
    <property type="match status" value="1"/>
</dbReference>
<dbReference type="PROSITE" id="PS50935">
    <property type="entry name" value="SSB"/>
    <property type="match status" value="1"/>
</dbReference>
<dbReference type="RefSeq" id="WP_194293549.1">
    <property type="nucleotide sequence ID" value="NZ_WEGH01000005.1"/>
</dbReference>
<evidence type="ECO:0000313" key="4">
    <source>
        <dbReference type="Proteomes" id="UP000487268"/>
    </source>
</evidence>
<organism evidence="3 4">
    <name type="scientific">Actinomadura macrotermitis</name>
    <dbReference type="NCBI Taxonomy" id="2585200"/>
    <lineage>
        <taxon>Bacteria</taxon>
        <taxon>Bacillati</taxon>
        <taxon>Actinomycetota</taxon>
        <taxon>Actinomycetes</taxon>
        <taxon>Streptosporangiales</taxon>
        <taxon>Thermomonosporaceae</taxon>
        <taxon>Actinomadura</taxon>
    </lineage>
</organism>
<keyword evidence="4" id="KW-1185">Reference proteome</keyword>
<evidence type="ECO:0000256" key="2">
    <source>
        <dbReference type="PROSITE-ProRule" id="PRU00252"/>
    </source>
</evidence>
<proteinExistence type="predicted"/>
<name>A0A7K0C6M1_9ACTN</name>
<comment type="caution">
    <text evidence="3">The sequence shown here is derived from an EMBL/GenBank/DDBJ whole genome shotgun (WGS) entry which is preliminary data.</text>
</comment>
<dbReference type="SUPFAM" id="SSF50249">
    <property type="entry name" value="Nucleic acid-binding proteins"/>
    <property type="match status" value="1"/>
</dbReference>